<gene>
    <name evidence="12" type="ORF">GDO86_011036</name>
</gene>
<sequence>MMVNKTVPRVVLTPLKVSDEQSDSPSGSESKNGEADSSDKEIKQGQKSPTGNHPSQHLKRLKKTGLGHLKLTKAEDIDIETPGSILVNTNLRALINKHTFASLPQHFQQYLLLLLPEVDRQMGSDGALRLSNSALNNEFFAYAAQGWKQRLSEGEFTPEMQIRIRQEIEKEKKTEMWKERFFERFYGEKSGMSKEESLELVLGQNSSEDESSSLETSLRFSAPSNQYGNGKTTCKEAPVVLEKEILEASASTPKKGPSKELISETELEDILISEESVIQEEIAEEVETTICECQEEEARTVVELHKELENKDIKEEEREIVENVESCVVMEDDVLLPHADNKVEENKSDDFDGSMLEDADQVNASIPTSPSLSSPSSPSDTFEKDLQPIPESNASEENDISSVPVDAECCEETTAVMMELISETDEQFSETACVSETSFSSESPEEVCTSITSPGVDTQSASEDPYTPASVEASFLSEVSSFENAESETQQKPISQSPPASLTSDISPLSSSPVRSEPSPSSNHPLTSEASPASNLPLTSEASPMSDIPFTSETSSVSSVALASETGLSITVPPPSEASSVYSPSTNEHLVLHQGISPTSSDGSPSPSKDETDGYSEVSQADNIIEQDNSENLNYDSGQLNPDTSLSDDILNKKQCPSEVGNEKPYVASISEKSLPDTITIKNDSTHYRIVEKKYLPSSHDEVIFSKKFDCLQPKSHEKNHATALEMPGYFEPSRSKSYKQQGSMQSSHCKSFEHGKHVDSVTTESREPEISKRKTMELHNFGIQKEKRPRIEDDHSGRISSFSSHSEREPPPREEPRVPPLKIQLSKIGPPFIIKSQPAPKLESKVSSSSSTSGGRNTGARTLADIKARAQQARAQREAAAAAAVAAAASIVSGGVASPCESSKTRTLAHIKEQTKVKLHGKHQSKGNLQQINKEIKTKENHSIIDMPVSSEGKVEGSTGVIIINPNCKSPSSKSTLHRELSSTLQKSLSTTSISETDSDTSVHGSSEDINLPHSVDKTISSTSNADCGVSIHFSKNISSVSKCISADSFANPLVLMSIDNESTTSHHNLNVLNSIQETDIPNMGTLKCSNETNSPTSFVNSTTFNAVDENRVPLSISNVNHYTSVPVSSIGNSLPNPPVCSTSLNTAEDTSNRHSEKLAIACEQERETQAHSSIRRMSSHEESMIGSLDRSQIPLFAATRRTLNSDTNPNKIKVEIIDKTLSTALSQTSTNRSIPCKVIVDHCTTQTSSFSFNTDSAESFMDTQNRLGKAELSIQNKCPQVSVISRQENIISETESISFSNISAKQARGDTNISSCTSLSKNSYLQKGESIACQENVEDHLMCSTSLKCNVDNIANSEYITNNRICWSDKETINIDKSLAGPLTINKQRDYSEENLKVKSECENYEQMAKITARSPVPNITISIKSEINESSNCFGIDGEGYSSQNTISQTACLDIGVQASGTPINISGDEPLPLTTETLKRVANSGNSSCRLSSVEANNPLVTQLLQGNLPLEKVLPQPRLGTKLEISKLPLQTTSLYKASAPESPVSPTQDGKSVPPTPLQMRKRENHPKKKMVRTMGEHTQIKCESGKLSVDNDPGLSSCMLSSNMNSLGQGQSFKQEWINKHPSQTRIAHSPEIKQQKRPLPSCSFQQGLYNDKNGSYHSEANTSHRQQFYQMSIAQRGSAPMMYLPQNPKVQPGSNVFTFTRHSEQKVLGDSNIHPLPLRMGNAYSSNLHIKEGADVGNPTQTLQQKFLVHPPLSNTEVPSDQKQPAVTMETTKRLSWSQPSSNIKTEPISFDDGLNNSCELTMKQASYEQNEVKEQLKAFALKNADFSSYLLSEPQKPFTQLAAQKVQTQQLSQQQQGGSYPSIHFGSTNFKRAASAIEKSIGILGSNSKSASALSNQNTPIPVQNFADSSSADELELKCSCRLKAMIVCKGCGAFCHDDCIGPSKLCVACLVVR</sequence>
<feature type="region of interest" description="Disordered" evidence="10">
    <location>
        <begin position="1543"/>
        <end position="1575"/>
    </location>
</feature>
<feature type="compositionally biased region" description="Low complexity" evidence="10">
    <location>
        <begin position="988"/>
        <end position="1003"/>
    </location>
</feature>
<evidence type="ECO:0000256" key="1">
    <source>
        <dbReference type="ARBA" id="ARBA00004123"/>
    </source>
</evidence>
<name>A0A8T2JA65_9PIPI</name>
<dbReference type="GO" id="GO:0035517">
    <property type="term" value="C:PR-DUB complex"/>
    <property type="evidence" value="ECO:0007669"/>
    <property type="project" value="TreeGrafter"/>
</dbReference>
<evidence type="ECO:0000256" key="6">
    <source>
        <dbReference type="ARBA" id="ARBA00022833"/>
    </source>
</evidence>
<organism evidence="12 13">
    <name type="scientific">Hymenochirus boettgeri</name>
    <name type="common">Congo dwarf clawed frog</name>
    <dbReference type="NCBI Taxonomy" id="247094"/>
    <lineage>
        <taxon>Eukaryota</taxon>
        <taxon>Metazoa</taxon>
        <taxon>Chordata</taxon>
        <taxon>Craniata</taxon>
        <taxon>Vertebrata</taxon>
        <taxon>Euteleostomi</taxon>
        <taxon>Amphibia</taxon>
        <taxon>Batrachia</taxon>
        <taxon>Anura</taxon>
        <taxon>Pipoidea</taxon>
        <taxon>Pipidae</taxon>
        <taxon>Pipinae</taxon>
        <taxon>Hymenochirus</taxon>
    </lineage>
</organism>
<evidence type="ECO:0000256" key="5">
    <source>
        <dbReference type="ARBA" id="ARBA00022771"/>
    </source>
</evidence>
<dbReference type="Pfam" id="PF13922">
    <property type="entry name" value="PHD_3"/>
    <property type="match status" value="1"/>
</dbReference>
<dbReference type="PROSITE" id="PS51916">
    <property type="entry name" value="DEUBAD"/>
    <property type="match status" value="1"/>
</dbReference>
<dbReference type="GO" id="GO:0045944">
    <property type="term" value="P:positive regulation of transcription by RNA polymerase II"/>
    <property type="evidence" value="ECO:0007669"/>
    <property type="project" value="TreeGrafter"/>
</dbReference>
<feature type="compositionally biased region" description="Polar residues" evidence="10">
    <location>
        <begin position="449"/>
        <end position="462"/>
    </location>
</feature>
<evidence type="ECO:0000256" key="10">
    <source>
        <dbReference type="SAM" id="MobiDB-lite"/>
    </source>
</evidence>
<feature type="compositionally biased region" description="Low complexity" evidence="10">
    <location>
        <begin position="365"/>
        <end position="379"/>
    </location>
</feature>
<dbReference type="GO" id="GO:0003682">
    <property type="term" value="F:chromatin binding"/>
    <property type="evidence" value="ECO:0007669"/>
    <property type="project" value="TreeGrafter"/>
</dbReference>
<feature type="region of interest" description="Disordered" evidence="10">
    <location>
        <begin position="988"/>
        <end position="1013"/>
    </location>
</feature>
<proteinExistence type="inferred from homology"/>
<dbReference type="GO" id="GO:0008270">
    <property type="term" value="F:zinc ion binding"/>
    <property type="evidence" value="ECO:0007669"/>
    <property type="project" value="UniProtKB-KW"/>
</dbReference>
<dbReference type="GO" id="GO:0003677">
    <property type="term" value="F:DNA binding"/>
    <property type="evidence" value="ECO:0007669"/>
    <property type="project" value="InterPro"/>
</dbReference>
<dbReference type="OrthoDB" id="9348951at2759"/>
<reference evidence="12" key="1">
    <citation type="thesis" date="2020" institute="ProQuest LLC" country="789 East Eisenhower Parkway, Ann Arbor, MI, USA">
        <title>Comparative Genomics and Chromosome Evolution.</title>
        <authorList>
            <person name="Mudd A.B."/>
        </authorList>
    </citation>
    <scope>NUCLEOTIDE SEQUENCE</scope>
    <source>
        <strain evidence="12">Female2</strain>
        <tissue evidence="12">Blood</tissue>
    </source>
</reference>
<evidence type="ECO:0000256" key="9">
    <source>
        <dbReference type="ARBA" id="ARBA00023242"/>
    </source>
</evidence>
<evidence type="ECO:0000313" key="12">
    <source>
        <dbReference type="EMBL" id="KAG8442089.1"/>
    </source>
</evidence>
<feature type="region of interest" description="Disordered" evidence="10">
    <location>
        <begin position="1"/>
        <end position="58"/>
    </location>
</feature>
<dbReference type="InterPro" id="IPR026905">
    <property type="entry name" value="ASX-like_PHD"/>
</dbReference>
<feature type="compositionally biased region" description="Polar residues" evidence="10">
    <location>
        <begin position="45"/>
        <end position="55"/>
    </location>
</feature>
<comment type="subcellular location">
    <subcellularLocation>
        <location evidence="1">Nucleus</location>
    </subcellularLocation>
</comment>
<keyword evidence="9" id="KW-0539">Nucleus</keyword>
<dbReference type="EMBL" id="JAACNH010000005">
    <property type="protein sequence ID" value="KAG8442089.1"/>
    <property type="molecule type" value="Genomic_DNA"/>
</dbReference>
<feature type="domain" description="DEUBAD" evidence="11">
    <location>
        <begin position="82"/>
        <end position="191"/>
    </location>
</feature>
<keyword evidence="3" id="KW-0678">Repressor</keyword>
<keyword evidence="4" id="KW-0479">Metal-binding</keyword>
<feature type="region of interest" description="Disordered" evidence="10">
    <location>
        <begin position="433"/>
        <end position="667"/>
    </location>
</feature>
<feature type="compositionally biased region" description="Low complexity" evidence="10">
    <location>
        <begin position="597"/>
        <end position="607"/>
    </location>
</feature>
<feature type="compositionally biased region" description="Polar residues" evidence="10">
    <location>
        <begin position="477"/>
        <end position="500"/>
    </location>
</feature>
<dbReference type="InterPro" id="IPR028020">
    <property type="entry name" value="ASX_DEUBAD_dom"/>
</dbReference>
<dbReference type="GO" id="GO:0009887">
    <property type="term" value="P:animal organ morphogenesis"/>
    <property type="evidence" value="ECO:0007669"/>
    <property type="project" value="TreeGrafter"/>
</dbReference>
<keyword evidence="6" id="KW-0862">Zinc</keyword>
<dbReference type="PANTHER" id="PTHR13578:SF18">
    <property type="entry name" value="POLYCOMB GROUP PROTEIN ASXL3-RELATED"/>
    <property type="match status" value="1"/>
</dbReference>
<evidence type="ECO:0000256" key="4">
    <source>
        <dbReference type="ARBA" id="ARBA00022723"/>
    </source>
</evidence>
<accession>A0A8T2JA65</accession>
<dbReference type="Pfam" id="PF13919">
    <property type="entry name" value="ASXH"/>
    <property type="match status" value="1"/>
</dbReference>
<feature type="compositionally biased region" description="Polar residues" evidence="10">
    <location>
        <begin position="739"/>
        <end position="750"/>
    </location>
</feature>
<feature type="compositionally biased region" description="Basic and acidic residues" evidence="10">
    <location>
        <begin position="751"/>
        <end position="778"/>
    </location>
</feature>
<evidence type="ECO:0000256" key="8">
    <source>
        <dbReference type="ARBA" id="ARBA00023163"/>
    </source>
</evidence>
<feature type="region of interest" description="Disordered" evidence="10">
    <location>
        <begin position="732"/>
        <end position="862"/>
    </location>
</feature>
<comment type="similarity">
    <text evidence="2">Belongs to the Asx family.</text>
</comment>
<feature type="compositionally biased region" description="Polar residues" evidence="10">
    <location>
        <begin position="617"/>
        <end position="647"/>
    </location>
</feature>
<evidence type="ECO:0000259" key="11">
    <source>
        <dbReference type="PROSITE" id="PS51916"/>
    </source>
</evidence>
<evidence type="ECO:0000256" key="2">
    <source>
        <dbReference type="ARBA" id="ARBA00006391"/>
    </source>
</evidence>
<feature type="compositionally biased region" description="Basic and acidic residues" evidence="10">
    <location>
        <begin position="785"/>
        <end position="798"/>
    </location>
</feature>
<evidence type="ECO:0000313" key="13">
    <source>
        <dbReference type="Proteomes" id="UP000812440"/>
    </source>
</evidence>
<keyword evidence="5" id="KW-0863">Zinc-finger</keyword>
<feature type="compositionally biased region" description="Basic and acidic residues" evidence="10">
    <location>
        <begin position="806"/>
        <end position="818"/>
    </location>
</feature>
<dbReference type="InterPro" id="IPR044867">
    <property type="entry name" value="DEUBAD_dom"/>
</dbReference>
<evidence type="ECO:0000256" key="3">
    <source>
        <dbReference type="ARBA" id="ARBA00022491"/>
    </source>
</evidence>
<dbReference type="InterPro" id="IPR024811">
    <property type="entry name" value="ASX/ASX-like"/>
</dbReference>
<comment type="caution">
    <text evidence="12">The sequence shown here is derived from an EMBL/GenBank/DDBJ whole genome shotgun (WGS) entry which is preliminary data.</text>
</comment>
<feature type="compositionally biased region" description="Basic and acidic residues" evidence="10">
    <location>
        <begin position="31"/>
        <end position="44"/>
    </location>
</feature>
<feature type="region of interest" description="Disordered" evidence="10">
    <location>
        <begin position="363"/>
        <end position="404"/>
    </location>
</feature>
<feature type="compositionally biased region" description="Low complexity" evidence="10">
    <location>
        <begin position="501"/>
        <end position="522"/>
    </location>
</feature>
<dbReference type="PANTHER" id="PTHR13578">
    <property type="entry name" value="ADDITIONAL SEX COMBS LIKE PROTEIN ASXL"/>
    <property type="match status" value="1"/>
</dbReference>
<evidence type="ECO:0000256" key="7">
    <source>
        <dbReference type="ARBA" id="ARBA00023015"/>
    </source>
</evidence>
<keyword evidence="8" id="KW-0804">Transcription</keyword>
<feature type="compositionally biased region" description="Polar residues" evidence="10">
    <location>
        <begin position="523"/>
        <end position="569"/>
    </location>
</feature>
<feature type="compositionally biased region" description="Polar residues" evidence="10">
    <location>
        <begin position="577"/>
        <end position="588"/>
    </location>
</feature>
<feature type="region of interest" description="Disordered" evidence="10">
    <location>
        <begin position="1166"/>
        <end position="1185"/>
    </location>
</feature>
<dbReference type="GO" id="GO:0042975">
    <property type="term" value="F:peroxisome proliferator activated receptor binding"/>
    <property type="evidence" value="ECO:0007669"/>
    <property type="project" value="TreeGrafter"/>
</dbReference>
<dbReference type="Proteomes" id="UP000812440">
    <property type="component" value="Chromosome 6"/>
</dbReference>
<protein>
    <recommendedName>
        <fullName evidence="11">DEUBAD domain-containing protein</fullName>
    </recommendedName>
</protein>
<keyword evidence="13" id="KW-1185">Reference proteome</keyword>
<keyword evidence="7" id="KW-0805">Transcription regulation</keyword>